<evidence type="ECO:0000256" key="1">
    <source>
        <dbReference type="SAM" id="MobiDB-lite"/>
    </source>
</evidence>
<evidence type="ECO:0000313" key="4">
    <source>
        <dbReference type="Proteomes" id="UP000636479"/>
    </source>
</evidence>
<dbReference type="GeneID" id="59345557"/>
<protein>
    <recommendedName>
        <fullName evidence="2">F-box domain-containing protein</fullName>
    </recommendedName>
</protein>
<dbReference type="RefSeq" id="XP_037220962.1">
    <property type="nucleotide sequence ID" value="XM_037363041.1"/>
</dbReference>
<dbReference type="AlphaFoldDB" id="A0A8H6SS14"/>
<dbReference type="InterPro" id="IPR001810">
    <property type="entry name" value="F-box_dom"/>
</dbReference>
<evidence type="ECO:0000259" key="2">
    <source>
        <dbReference type="Pfam" id="PF00646"/>
    </source>
</evidence>
<keyword evidence="4" id="KW-1185">Reference proteome</keyword>
<dbReference type="Pfam" id="PF00646">
    <property type="entry name" value="F-box"/>
    <property type="match status" value="1"/>
</dbReference>
<comment type="caution">
    <text evidence="3">The sequence shown here is derived from an EMBL/GenBank/DDBJ whole genome shotgun (WGS) entry which is preliminary data.</text>
</comment>
<dbReference type="OrthoDB" id="2522477at2759"/>
<sequence length="425" mass="46625">MSASPRFPQEVVRLILCHLPQQELATMCTLSKTLRVVVEAALYRTAVVGPKALAGWCGAILDSEPDSGRARETRVLTLAMADWLFTGSAKEQLQRALGACVNLRQLHVVLQAGQYFITAKDDPQLWLLFATLPCQLTHFTAVAPFMSQAISVASTRFFASPAAQTLTALSLPNCCPENTPDLSCLPNIVSLTMTAKGFEAARPSEKGWELQSVQLYLTFNDVARLRLLAPHAATLTSLALVRDAGTPVPTTDMLVAIAQWVPGIQRLCITETGTIQPRRDEPVLHTALPLLPQLRELVLQFHRAQATFFVDPDPPVPRRPRALPIRRSTRHTSAPPDAPGPSGPAPLRLTRPADRRKLGALLMAAAPGLRRFELGADVFIGPVDPRLAQKWLTAVWARFPSEEESVQHWEVRGRVWDAQSSFSVS</sequence>
<name>A0A8H6SS14_9AGAR</name>
<dbReference type="EMBL" id="JACAZF010000005">
    <property type="protein sequence ID" value="KAF7303990.1"/>
    <property type="molecule type" value="Genomic_DNA"/>
</dbReference>
<feature type="domain" description="F-box" evidence="2">
    <location>
        <begin position="6"/>
        <end position="38"/>
    </location>
</feature>
<dbReference type="Proteomes" id="UP000636479">
    <property type="component" value="Unassembled WGS sequence"/>
</dbReference>
<organism evidence="3 4">
    <name type="scientific">Mycena indigotica</name>
    <dbReference type="NCBI Taxonomy" id="2126181"/>
    <lineage>
        <taxon>Eukaryota</taxon>
        <taxon>Fungi</taxon>
        <taxon>Dikarya</taxon>
        <taxon>Basidiomycota</taxon>
        <taxon>Agaricomycotina</taxon>
        <taxon>Agaricomycetes</taxon>
        <taxon>Agaricomycetidae</taxon>
        <taxon>Agaricales</taxon>
        <taxon>Marasmiineae</taxon>
        <taxon>Mycenaceae</taxon>
        <taxon>Mycena</taxon>
    </lineage>
</organism>
<gene>
    <name evidence="3" type="ORF">MIND_00630100</name>
</gene>
<accession>A0A8H6SS14</accession>
<reference evidence="3" key="1">
    <citation type="submission" date="2020-05" db="EMBL/GenBank/DDBJ databases">
        <title>Mycena genomes resolve the evolution of fungal bioluminescence.</title>
        <authorList>
            <person name="Tsai I.J."/>
        </authorList>
    </citation>
    <scope>NUCLEOTIDE SEQUENCE</scope>
    <source>
        <strain evidence="3">171206Taipei</strain>
    </source>
</reference>
<proteinExistence type="predicted"/>
<feature type="region of interest" description="Disordered" evidence="1">
    <location>
        <begin position="312"/>
        <end position="350"/>
    </location>
</feature>
<evidence type="ECO:0000313" key="3">
    <source>
        <dbReference type="EMBL" id="KAF7303990.1"/>
    </source>
</evidence>